<proteinExistence type="predicted"/>
<dbReference type="RefSeq" id="XP_019011281.1">
    <property type="nucleotide sequence ID" value="XM_019155127.1"/>
</dbReference>
<dbReference type="KEGG" id="kpin:30171747"/>
<accession>A0A1B9I3G0</accession>
<dbReference type="EMBL" id="KI894010">
    <property type="protein sequence ID" value="OCF50062.1"/>
    <property type="molecule type" value="Genomic_DNA"/>
</dbReference>
<reference evidence="1" key="1">
    <citation type="submission" date="2013-07" db="EMBL/GenBank/DDBJ databases">
        <title>The Genome Sequence of Cryptococcus pinus CBS10737.</title>
        <authorList>
            <consortium name="The Broad Institute Genome Sequencing Platform"/>
            <person name="Cuomo C."/>
            <person name="Litvintseva A."/>
            <person name="Chen Y."/>
            <person name="Heitman J."/>
            <person name="Sun S."/>
            <person name="Springer D."/>
            <person name="Dromer F."/>
            <person name="Young S.K."/>
            <person name="Zeng Q."/>
            <person name="Gargeya S."/>
            <person name="Fitzgerald M."/>
            <person name="Abouelleil A."/>
            <person name="Alvarado L."/>
            <person name="Berlin A.M."/>
            <person name="Chapman S.B."/>
            <person name="Dewar J."/>
            <person name="Goldberg J."/>
            <person name="Griggs A."/>
            <person name="Gujja S."/>
            <person name="Hansen M."/>
            <person name="Howarth C."/>
            <person name="Imamovic A."/>
            <person name="Larimer J."/>
            <person name="McCowan C."/>
            <person name="Murphy C."/>
            <person name="Pearson M."/>
            <person name="Priest M."/>
            <person name="Roberts A."/>
            <person name="Saif S."/>
            <person name="Shea T."/>
            <person name="Sykes S."/>
            <person name="Wortman J."/>
            <person name="Nusbaum C."/>
            <person name="Birren B."/>
        </authorList>
    </citation>
    <scope>NUCLEOTIDE SEQUENCE [LARGE SCALE GENOMIC DNA]</scope>
    <source>
        <strain evidence="1">CBS 10737</strain>
    </source>
</reference>
<reference evidence="1" key="3">
    <citation type="submission" date="2016-07" db="EMBL/GenBank/DDBJ databases">
        <title>Evolution of pathogenesis and genome organization in the Tremellales.</title>
        <authorList>
            <person name="Cuomo C."/>
            <person name="Litvintseva A."/>
            <person name="Heitman J."/>
            <person name="Chen Y."/>
            <person name="Sun S."/>
            <person name="Springer D."/>
            <person name="Dromer F."/>
            <person name="Young S."/>
            <person name="Zeng Q."/>
            <person name="Chapman S."/>
            <person name="Gujja S."/>
            <person name="Saif S."/>
            <person name="Birren B."/>
        </authorList>
    </citation>
    <scope>NUCLEOTIDE SEQUENCE</scope>
    <source>
        <strain evidence="1">CBS 10737</strain>
    </source>
</reference>
<name>A0A1B9I3G0_9TREE</name>
<keyword evidence="3" id="KW-1185">Reference proteome</keyword>
<sequence>MLNPPLYCSICSLPCTLPRLPIDIPSNLSDIHQINFDPEKWLSVWYIIKLSLGIIDSSKIINNLENENNNINSNYTNKILNLNNKNIESEFESESKSKSESNLKTITIHLYCLKLISKTILKSKFSNGKIHQENQLLNWSIPKWTGYGLWNKKNLTLIEIEKAFIIDDSSKSSINKLNSGYWGGLLDQRKRYIKFGNHLIKDDLISPIKIPFPKSQISFKSNYQKKRLNQISKLPKLPINLIERIIDFILDEPNYKQILNFINNNPQTQTNKSLIIKLINPNSIKTLFSLFQTCSNFYYYYNFEILSSNKIWILLIFDSIKKFNNELIGRWRSNPTGVGSALNLWESLEIDFEIPVKNVIKDLINFQQSQIKFDFNIKSNSFSDDQLTKTKINFDMKDIWIWWNYNLNWKNRRKIWRCVVYATATARDADWW</sequence>
<evidence type="ECO:0000313" key="1">
    <source>
        <dbReference type="EMBL" id="OCF50062.1"/>
    </source>
</evidence>
<gene>
    <name evidence="1" type="ORF">I206_03378</name>
    <name evidence="2" type="ORF">I206_105719</name>
</gene>
<evidence type="ECO:0000313" key="2">
    <source>
        <dbReference type="EMBL" id="WWC71760.1"/>
    </source>
</evidence>
<protein>
    <submittedName>
        <fullName evidence="1">Uncharacterized protein</fullName>
    </submittedName>
</protein>
<dbReference type="GeneID" id="30171747"/>
<reference evidence="2" key="4">
    <citation type="submission" date="2024-02" db="EMBL/GenBank/DDBJ databases">
        <title>Comparative genomics of Cryptococcus and Kwoniella reveals pathogenesis evolution and contrasting modes of karyotype evolution via chromosome fusion or intercentromeric recombination.</title>
        <authorList>
            <person name="Coelho M.A."/>
            <person name="David-Palma M."/>
            <person name="Shea T."/>
            <person name="Bowers K."/>
            <person name="McGinley-Smith S."/>
            <person name="Mohammad A.W."/>
            <person name="Gnirke A."/>
            <person name="Yurkov A.M."/>
            <person name="Nowrousian M."/>
            <person name="Sun S."/>
            <person name="Cuomo C.A."/>
            <person name="Heitman J."/>
        </authorList>
    </citation>
    <scope>NUCLEOTIDE SEQUENCE</scope>
    <source>
        <strain evidence="2">CBS 10737</strain>
    </source>
</reference>
<organism evidence="1">
    <name type="scientific">Kwoniella pini CBS 10737</name>
    <dbReference type="NCBI Taxonomy" id="1296096"/>
    <lineage>
        <taxon>Eukaryota</taxon>
        <taxon>Fungi</taxon>
        <taxon>Dikarya</taxon>
        <taxon>Basidiomycota</taxon>
        <taxon>Agaricomycotina</taxon>
        <taxon>Tremellomycetes</taxon>
        <taxon>Tremellales</taxon>
        <taxon>Cryptococcaceae</taxon>
        <taxon>Kwoniella</taxon>
    </lineage>
</organism>
<evidence type="ECO:0000313" key="3">
    <source>
        <dbReference type="Proteomes" id="UP000094020"/>
    </source>
</evidence>
<reference evidence="2" key="2">
    <citation type="submission" date="2013-07" db="EMBL/GenBank/DDBJ databases">
        <authorList>
            <consortium name="The Broad Institute Genome Sequencing Platform"/>
            <person name="Cuomo C."/>
            <person name="Litvintseva A."/>
            <person name="Chen Y."/>
            <person name="Heitman J."/>
            <person name="Sun S."/>
            <person name="Springer D."/>
            <person name="Dromer F."/>
            <person name="Young S.K."/>
            <person name="Zeng Q."/>
            <person name="Gargeya S."/>
            <person name="Fitzgerald M."/>
            <person name="Abouelleil A."/>
            <person name="Alvarado L."/>
            <person name="Berlin A.M."/>
            <person name="Chapman S.B."/>
            <person name="Dewar J."/>
            <person name="Goldberg J."/>
            <person name="Griggs A."/>
            <person name="Gujja S."/>
            <person name="Hansen M."/>
            <person name="Howarth C."/>
            <person name="Imamovic A."/>
            <person name="Larimer J."/>
            <person name="McCowan C."/>
            <person name="Murphy C."/>
            <person name="Pearson M."/>
            <person name="Priest M."/>
            <person name="Roberts A."/>
            <person name="Saif S."/>
            <person name="Shea T."/>
            <person name="Sykes S."/>
            <person name="Wortman J."/>
            <person name="Nusbaum C."/>
            <person name="Birren B."/>
        </authorList>
    </citation>
    <scope>NUCLEOTIDE SEQUENCE</scope>
    <source>
        <strain evidence="2">CBS 10737</strain>
    </source>
</reference>
<dbReference type="EMBL" id="CP144525">
    <property type="protein sequence ID" value="WWC71760.1"/>
    <property type="molecule type" value="Genomic_DNA"/>
</dbReference>
<dbReference type="OrthoDB" id="2590631at2759"/>
<dbReference type="AlphaFoldDB" id="A0A1B9I3G0"/>
<dbReference type="Proteomes" id="UP000094020">
    <property type="component" value="Chromosome 7"/>
</dbReference>